<dbReference type="HOGENOM" id="CLU_136731_1_0_9"/>
<dbReference type="InterPro" id="IPR049254">
    <property type="entry name" value="Phage_tail_terminator"/>
</dbReference>
<gene>
    <name evidence="1" type="ordered locus">BBR47_29200</name>
    <name evidence="2" type="ordered locus">BBR47_53740</name>
</gene>
<sequence length="147" mass="16872">MSRLTRAQINGAITNKIKAAFPKVKIHSTDVKEGFSRPSFFTMLETGVNDSTMFSTYREMTCRILFFPSDRYVYKEEAYDVQDKLDVLFGLNFAVEDRTITISNARSNIIDGVLHFDFDFSFHDDASEDPMDDDNTAKMQELSISHE</sequence>
<organism evidence="2 3">
    <name type="scientific">Brevibacillus brevis (strain 47 / JCM 6285 / NBRC 100599)</name>
    <dbReference type="NCBI Taxonomy" id="358681"/>
    <lineage>
        <taxon>Bacteria</taxon>
        <taxon>Bacillati</taxon>
        <taxon>Bacillota</taxon>
        <taxon>Bacilli</taxon>
        <taxon>Bacillales</taxon>
        <taxon>Paenibacillaceae</taxon>
        <taxon>Brevibacillus</taxon>
    </lineage>
</organism>
<dbReference type="AlphaFoldDB" id="C0Z702"/>
<keyword evidence="3" id="KW-1185">Reference proteome</keyword>
<dbReference type="STRING" id="358681.BBR47_29200"/>
<evidence type="ECO:0000313" key="1">
    <source>
        <dbReference type="EMBL" id="BAH43897.1"/>
    </source>
</evidence>
<dbReference type="KEGG" id="bbe:BBR47_53740"/>
<dbReference type="Pfam" id="PF20765">
    <property type="entry name" value="Phage_tail_terminator_8"/>
    <property type="match status" value="1"/>
</dbReference>
<proteinExistence type="predicted"/>
<dbReference type="EMBL" id="AP008955">
    <property type="protein sequence ID" value="BAH43897.1"/>
    <property type="molecule type" value="Genomic_DNA"/>
</dbReference>
<accession>C0Z702</accession>
<dbReference type="EMBL" id="AP008955">
    <property type="protein sequence ID" value="BAH46351.1"/>
    <property type="molecule type" value="Genomic_DNA"/>
</dbReference>
<dbReference type="KEGG" id="bbe:BBR47_29200"/>
<reference evidence="2 3" key="1">
    <citation type="submission" date="2005-03" db="EMBL/GenBank/DDBJ databases">
        <title>Brevibacillus brevis strain 47, complete genome.</title>
        <authorList>
            <person name="Hosoyama A."/>
            <person name="Yamada R."/>
            <person name="Hongo Y."/>
            <person name="Terui Y."/>
            <person name="Ankai A."/>
            <person name="Masuyama W."/>
            <person name="Sekiguchi M."/>
            <person name="Takeda T."/>
            <person name="Asano K."/>
            <person name="Ohji S."/>
            <person name="Ichikawa N."/>
            <person name="Narita S."/>
            <person name="Aoki N."/>
            <person name="Miura H."/>
            <person name="Matsushita S."/>
            <person name="Sekigawa T."/>
            <person name="Yamagata H."/>
            <person name="Yoshikawa H."/>
            <person name="Udaka S."/>
            <person name="Tanikawa S."/>
            <person name="Fujita N."/>
        </authorList>
    </citation>
    <scope>NUCLEOTIDE SEQUENCE [LARGE SCALE GENOMIC DNA]</scope>
    <source>
        <strain evidence="3">47 / JCM 6285 / NBRC 100599</strain>
        <strain evidence="2">NBRC 100599</strain>
    </source>
</reference>
<evidence type="ECO:0000313" key="3">
    <source>
        <dbReference type="Proteomes" id="UP000001877"/>
    </source>
</evidence>
<dbReference type="RefSeq" id="WP_015891216.1">
    <property type="nucleotide sequence ID" value="NC_012491.1"/>
</dbReference>
<dbReference type="Proteomes" id="UP000001877">
    <property type="component" value="Chromosome"/>
</dbReference>
<dbReference type="eggNOG" id="ENOG5033325">
    <property type="taxonomic scope" value="Bacteria"/>
</dbReference>
<name>C0Z702_BREBN</name>
<evidence type="ECO:0000313" key="2">
    <source>
        <dbReference type="EMBL" id="BAH46351.1"/>
    </source>
</evidence>
<protein>
    <submittedName>
        <fullName evidence="2">Uncharacterized protein</fullName>
    </submittedName>
</protein>